<dbReference type="Proteomes" id="UP000177263">
    <property type="component" value="Unassembled WGS sequence"/>
</dbReference>
<evidence type="ECO:0008006" key="6">
    <source>
        <dbReference type="Google" id="ProtNLM"/>
    </source>
</evidence>
<feature type="domain" description="PA14" evidence="3">
    <location>
        <begin position="762"/>
        <end position="907"/>
    </location>
</feature>
<dbReference type="SUPFAM" id="SSF56988">
    <property type="entry name" value="Anthrax protective antigen"/>
    <property type="match status" value="3"/>
</dbReference>
<dbReference type="AlphaFoldDB" id="A0A1F7YRT7"/>
<dbReference type="Gene3D" id="2.60.40.10">
    <property type="entry name" value="Immunoglobulins"/>
    <property type="match status" value="2"/>
</dbReference>
<feature type="domain" description="PKD" evidence="2">
    <location>
        <begin position="364"/>
        <end position="445"/>
    </location>
</feature>
<keyword evidence="1" id="KW-0732">Signal</keyword>
<dbReference type="InterPro" id="IPR037524">
    <property type="entry name" value="PA14/GLEYA"/>
</dbReference>
<dbReference type="Pfam" id="PF18911">
    <property type="entry name" value="PKD_4"/>
    <property type="match status" value="1"/>
</dbReference>
<dbReference type="InterPro" id="IPR011041">
    <property type="entry name" value="Quinoprot_gluc/sorb_DH_b-prop"/>
</dbReference>
<dbReference type="InterPro" id="IPR012938">
    <property type="entry name" value="Glc/Sorbosone_DH"/>
</dbReference>
<dbReference type="InterPro" id="IPR035986">
    <property type="entry name" value="PKD_dom_sf"/>
</dbReference>
<dbReference type="PROSITE" id="PS51820">
    <property type="entry name" value="PA14"/>
    <property type="match status" value="3"/>
</dbReference>
<gene>
    <name evidence="4" type="ORF">A2801_03405</name>
</gene>
<evidence type="ECO:0000313" key="5">
    <source>
        <dbReference type="Proteomes" id="UP000177263"/>
    </source>
</evidence>
<sequence length="1026" mass="114184">MKRAIFFITTFLASIVLAASVVRPSRTVQSAPPNFYKSVIIGTGLNQPITMEFAPDGRLFILERTGNVRIYKNGSLLSTPFVVLPAATNGDRGLIGLAFDPDFNQNHYLYFYYAGSDNYNYLVRLDASGDIAIDNPTVLYQTTTPSERLHVGGTLAFGPDGMLYLAIGDNGYPPNAQDKTTPFGKILRLNRDGTIPADNPFYNEEGSQKAIFAYGLRNPWRFQFDTLTGEMILGDVGEDTWEEINIIEKGKNYGWPIAEGICNCGFEDPIYAYPHQGPSSAVTAGPVYSGTMFPPEYSGDFFYGDYGQGFIKGIDLSTREVYDFDANAGTVVDLKQAQDGSLYVLTIFPGQLFRYSYSDGNQPPAVFATADTDNGPEPLTVTFNSGGTFDPESDALTYLWDFGDGTTSTLQNPSKTYTLRGDYIVVLTVSDGSTDVLSLPLTIQVGITPTVTIAFPTEGTTYRAGDTITYEAYATDYQGNSLSNSAFITEVYHHRGSHVHPHEGPLEGVSAGSFYIPTFGKADPDQWYEIKITAIDADGLRSTVSRRIDPELSSYTIAATAQNALATIDGTPWLTPKEVLGLIGFEQELSVPFIQVIDNTLYRFTQWSQGGTRTQTVAMPEAPITFTAELTPTSHYLAQYFDNMTLSGQPILTQDEVDINYLWKYGPPQEGVPQENFSVRWSKLEQFSEGVYEFTLTTDDGMRVLLDGKIVYDAWYDQSPTEHSFSLPISAGSHNLSVEYYENQWEARAQFEYQRVGDVPSLPQNQYRLEMWNYEGWSSPLMPTTQPVINEFADTINNNWGQNVPRAGINQDKFIARWSKEIELTAGTYKFESLSDDGIRVYLNGDTIIDQWNDHGAKAYGAELNLPEGTYSLIIEYYENGWDAVAIFDYYKVIASGPPPEGIYRAEYWNTPVATIPARTADYIEEIPQINFNWGQGRPASGIGEDRFAVRLASIQTFEPANYLIKSTTDDGVRVFVDGELVIDNWTDHGATVDTVTRVLSGEHEIIMEYYENGWDAVAKLEFTIQ</sequence>
<comment type="caution">
    <text evidence="4">The sequence shown here is derived from an EMBL/GenBank/DDBJ whole genome shotgun (WGS) entry which is preliminary data.</text>
</comment>
<dbReference type="Pfam" id="PF07691">
    <property type="entry name" value="PA14"/>
    <property type="match status" value="3"/>
</dbReference>
<dbReference type="InterPro" id="IPR013783">
    <property type="entry name" value="Ig-like_fold"/>
</dbReference>
<dbReference type="PROSITE" id="PS50093">
    <property type="entry name" value="PKD"/>
    <property type="match status" value="1"/>
</dbReference>
<organism evidence="4 5">
    <name type="scientific">Candidatus Woesebacteria bacterium RIFCSPHIGHO2_01_FULL_41_10</name>
    <dbReference type="NCBI Taxonomy" id="1802500"/>
    <lineage>
        <taxon>Bacteria</taxon>
        <taxon>Candidatus Woeseibacteriota</taxon>
    </lineage>
</organism>
<dbReference type="Gene3D" id="2.120.10.30">
    <property type="entry name" value="TolB, C-terminal domain"/>
    <property type="match status" value="1"/>
</dbReference>
<dbReference type="InterPro" id="IPR022409">
    <property type="entry name" value="PKD/Chitinase_dom"/>
</dbReference>
<dbReference type="Pfam" id="PF07995">
    <property type="entry name" value="GSDH"/>
    <property type="match status" value="1"/>
</dbReference>
<protein>
    <recommendedName>
        <fullName evidence="6">PKD domain-containing protein</fullName>
    </recommendedName>
</protein>
<proteinExistence type="predicted"/>
<dbReference type="EMBL" id="MGGM01000011">
    <property type="protein sequence ID" value="OGM29639.1"/>
    <property type="molecule type" value="Genomic_DNA"/>
</dbReference>
<accession>A0A1F7YRT7</accession>
<dbReference type="InterPro" id="IPR011658">
    <property type="entry name" value="PA14_dom"/>
</dbReference>
<dbReference type="PANTHER" id="PTHR19328:SF13">
    <property type="entry name" value="HIPL1 PROTEIN"/>
    <property type="match status" value="1"/>
</dbReference>
<dbReference type="SUPFAM" id="SSF49299">
    <property type="entry name" value="PKD domain"/>
    <property type="match status" value="1"/>
</dbReference>
<dbReference type="SUPFAM" id="SSF50952">
    <property type="entry name" value="Soluble quinoprotein glucose dehydrogenase"/>
    <property type="match status" value="1"/>
</dbReference>
<evidence type="ECO:0000259" key="3">
    <source>
        <dbReference type="PROSITE" id="PS51820"/>
    </source>
</evidence>
<feature type="chain" id="PRO_5009533834" description="PKD domain-containing protein" evidence="1">
    <location>
        <begin position="19"/>
        <end position="1026"/>
    </location>
</feature>
<evidence type="ECO:0000259" key="2">
    <source>
        <dbReference type="PROSITE" id="PS50093"/>
    </source>
</evidence>
<dbReference type="PANTHER" id="PTHR19328">
    <property type="entry name" value="HEDGEHOG-INTERACTING PROTEIN"/>
    <property type="match status" value="1"/>
</dbReference>
<evidence type="ECO:0000256" key="1">
    <source>
        <dbReference type="SAM" id="SignalP"/>
    </source>
</evidence>
<name>A0A1F7YRT7_9BACT</name>
<feature type="domain" description="PA14" evidence="3">
    <location>
        <begin position="631"/>
        <end position="767"/>
    </location>
</feature>
<dbReference type="SMART" id="SM00758">
    <property type="entry name" value="PA14"/>
    <property type="match status" value="3"/>
</dbReference>
<dbReference type="Gene3D" id="3.90.182.10">
    <property type="entry name" value="Toxin - Anthrax Protective Antigen,domain 1"/>
    <property type="match status" value="3"/>
</dbReference>
<reference evidence="4 5" key="1">
    <citation type="journal article" date="2016" name="Nat. Commun.">
        <title>Thousands of microbial genomes shed light on interconnected biogeochemical processes in an aquifer system.</title>
        <authorList>
            <person name="Anantharaman K."/>
            <person name="Brown C.T."/>
            <person name="Hug L.A."/>
            <person name="Sharon I."/>
            <person name="Castelle C.J."/>
            <person name="Probst A.J."/>
            <person name="Thomas B.C."/>
            <person name="Singh A."/>
            <person name="Wilkins M.J."/>
            <person name="Karaoz U."/>
            <person name="Brodie E.L."/>
            <person name="Williams K.H."/>
            <person name="Hubbard S.S."/>
            <person name="Banfield J.F."/>
        </authorList>
    </citation>
    <scope>NUCLEOTIDE SEQUENCE [LARGE SCALE GENOMIC DNA]</scope>
</reference>
<dbReference type="InterPro" id="IPR000601">
    <property type="entry name" value="PKD_dom"/>
</dbReference>
<evidence type="ECO:0000313" key="4">
    <source>
        <dbReference type="EMBL" id="OGM29639.1"/>
    </source>
</evidence>
<dbReference type="STRING" id="1802500.A2801_03405"/>
<feature type="domain" description="PA14" evidence="3">
    <location>
        <begin position="899"/>
        <end position="1026"/>
    </location>
</feature>
<dbReference type="SMART" id="SM00089">
    <property type="entry name" value="PKD"/>
    <property type="match status" value="1"/>
</dbReference>
<feature type="signal peptide" evidence="1">
    <location>
        <begin position="1"/>
        <end position="18"/>
    </location>
</feature>
<dbReference type="CDD" id="cd00146">
    <property type="entry name" value="PKD"/>
    <property type="match status" value="1"/>
</dbReference>
<dbReference type="InterPro" id="IPR011042">
    <property type="entry name" value="6-blade_b-propeller_TolB-like"/>
</dbReference>